<dbReference type="AlphaFoldDB" id="A0A7X2S683"/>
<dbReference type="InterPro" id="IPR010696">
    <property type="entry name" value="DUF1272"/>
</dbReference>
<protein>
    <submittedName>
        <fullName evidence="2">DUF1272 domain-containing protein</fullName>
    </submittedName>
</protein>
<feature type="domain" description="RING-type" evidence="1">
    <location>
        <begin position="9"/>
        <end position="46"/>
    </location>
</feature>
<dbReference type="Pfam" id="PF06906">
    <property type="entry name" value="DUF1272"/>
    <property type="match status" value="1"/>
</dbReference>
<gene>
    <name evidence="2" type="ORF">GKZ89_12685</name>
</gene>
<evidence type="ECO:0000259" key="1">
    <source>
        <dbReference type="PROSITE" id="PS50089"/>
    </source>
</evidence>
<evidence type="ECO:0000313" key="2">
    <source>
        <dbReference type="EMBL" id="MTH54260.1"/>
    </source>
</evidence>
<dbReference type="OrthoDB" id="9808883at2"/>
<accession>A0A7X2S683</accession>
<evidence type="ECO:0000313" key="3">
    <source>
        <dbReference type="Proteomes" id="UP000434639"/>
    </source>
</evidence>
<proteinExistence type="predicted"/>
<dbReference type="RefSeq" id="WP_155112771.1">
    <property type="nucleotide sequence ID" value="NZ_WMIB01000012.1"/>
</dbReference>
<dbReference type="PROSITE" id="PS50089">
    <property type="entry name" value="ZF_RING_2"/>
    <property type="match status" value="1"/>
</dbReference>
<keyword evidence="3" id="KW-1185">Reference proteome</keyword>
<name>A0A7X2S683_9BACI</name>
<reference evidence="2 3" key="1">
    <citation type="journal article" date="2017" name="Int. J. Syst. Evol. Microbiol.">
        <title>Bacillus mangrovi sp. nov., isolated from a sediment sample from a mangrove forest.</title>
        <authorList>
            <person name="Gupta V."/>
            <person name="Singh P.K."/>
            <person name="Korpole S."/>
            <person name="Tanuku N.R.S."/>
            <person name="Pinnaka A.K."/>
        </authorList>
    </citation>
    <scope>NUCLEOTIDE SEQUENCE [LARGE SCALE GENOMIC DNA]</scope>
    <source>
        <strain evidence="2 3">KCTC 33872</strain>
    </source>
</reference>
<dbReference type="EMBL" id="WMIB01000012">
    <property type="protein sequence ID" value="MTH54260.1"/>
    <property type="molecule type" value="Genomic_DNA"/>
</dbReference>
<organism evidence="2 3">
    <name type="scientific">Metabacillus mangrovi</name>
    <dbReference type="NCBI Taxonomy" id="1491830"/>
    <lineage>
        <taxon>Bacteria</taxon>
        <taxon>Bacillati</taxon>
        <taxon>Bacillota</taxon>
        <taxon>Bacilli</taxon>
        <taxon>Bacillales</taxon>
        <taxon>Bacillaceae</taxon>
        <taxon>Metabacillus</taxon>
    </lineage>
</organism>
<dbReference type="Proteomes" id="UP000434639">
    <property type="component" value="Unassembled WGS sequence"/>
</dbReference>
<comment type="caution">
    <text evidence="2">The sequence shown here is derived from an EMBL/GenBank/DDBJ whole genome shotgun (WGS) entry which is preliminary data.</text>
</comment>
<dbReference type="InterPro" id="IPR001841">
    <property type="entry name" value="Znf_RING"/>
</dbReference>
<sequence>MGLEMRTNCEKCENPLDNQTIAFICIHECTFCHSCASEMSGVCPNCGGELVQRPRAGGVCPVNRS</sequence>